<dbReference type="PANTHER" id="PTHR23028:SF131">
    <property type="entry name" value="BLR2367 PROTEIN"/>
    <property type="match status" value="1"/>
</dbReference>
<dbReference type="Proteomes" id="UP000249123">
    <property type="component" value="Unassembled WGS sequence"/>
</dbReference>
<dbReference type="RefSeq" id="WP_034823891.1">
    <property type="nucleotide sequence ID" value="NZ_AWFA01000002.1"/>
</dbReference>
<comment type="caution">
    <text evidence="2">The sequence shown here is derived from an EMBL/GenBank/DDBJ whole genome shotgun (WGS) entry which is preliminary data.</text>
</comment>
<gene>
    <name evidence="2" type="ORF">HY3_08445</name>
</gene>
<protein>
    <recommendedName>
        <fullName evidence="1">Acyltransferase 3 domain-containing protein</fullName>
    </recommendedName>
</protein>
<accession>A0A062U8A9</accession>
<dbReference type="STRING" id="1280941.HY2_06915"/>
<sequence>MKLQSVQVLRGLAALIVVLYHIRSLESLGIEANGLTEHGIVSGIFSNGYAGVDLFFVISGFIMVYVTNDLKTGVKSSTDFLFARITRIYPVWWLFAGMMTVYMVWMHGLSGHGQGWQAISRSEPLIPYLLKSFALLPQGEHPILGVGWTLVHEVYFYFVFAILLLLPRRWLPALLLIWGGWVIAGSLMGLSGPLAVDLPALFFYPMTMEFILGAAVGLIVMSGLHWRAGAVTLLATLWLMAALCYQGLETAHTLQWGRVMWFGLPSAALIYGLAMLDLQQRLAWLVPAATGTLACTVIYQLYGLDDKSADAIRLSATILAISVGAITMMVTIWLGWLAGQSMPERMLALKGPLNKVLAACVRLGDWSFSLYLCHMLVLSLLRRIFDHLGRIDALAPVFRLGVPGPLDNIAFVVIGVSLSIVASALAYRFYEKPCLIIFGRLRKKMFGRDKRELAEPATA</sequence>
<dbReference type="GO" id="GO:0016020">
    <property type="term" value="C:membrane"/>
    <property type="evidence" value="ECO:0007669"/>
    <property type="project" value="TreeGrafter"/>
</dbReference>
<dbReference type="OrthoDB" id="9796461at2"/>
<keyword evidence="3" id="KW-1185">Reference proteome</keyword>
<feature type="domain" description="Acyltransferase 3" evidence="1">
    <location>
        <begin position="5"/>
        <end position="284"/>
    </location>
</feature>
<name>A0A062U8A9_9PROT</name>
<dbReference type="AlphaFoldDB" id="A0A062U8A9"/>
<evidence type="ECO:0000313" key="2">
    <source>
        <dbReference type="EMBL" id="RAN35318.1"/>
    </source>
</evidence>
<dbReference type="InterPro" id="IPR002656">
    <property type="entry name" value="Acyl_transf_3_dom"/>
</dbReference>
<dbReference type="Pfam" id="PF01757">
    <property type="entry name" value="Acyl_transf_3"/>
    <property type="match status" value="1"/>
</dbReference>
<organism evidence="2 3">
    <name type="scientific">Hyphomonas pacifica</name>
    <dbReference type="NCBI Taxonomy" id="1280941"/>
    <lineage>
        <taxon>Bacteria</taxon>
        <taxon>Pseudomonadati</taxon>
        <taxon>Pseudomonadota</taxon>
        <taxon>Alphaproteobacteria</taxon>
        <taxon>Hyphomonadales</taxon>
        <taxon>Hyphomonadaceae</taxon>
        <taxon>Hyphomonas</taxon>
    </lineage>
</organism>
<evidence type="ECO:0000313" key="3">
    <source>
        <dbReference type="Proteomes" id="UP000249123"/>
    </source>
</evidence>
<dbReference type="InterPro" id="IPR050879">
    <property type="entry name" value="Acyltransferase_3"/>
</dbReference>
<proteinExistence type="predicted"/>
<dbReference type="GO" id="GO:0000271">
    <property type="term" value="P:polysaccharide biosynthetic process"/>
    <property type="evidence" value="ECO:0007669"/>
    <property type="project" value="TreeGrafter"/>
</dbReference>
<dbReference type="PANTHER" id="PTHR23028">
    <property type="entry name" value="ACETYLTRANSFERASE"/>
    <property type="match status" value="1"/>
</dbReference>
<dbReference type="EMBL" id="AWFB01000005">
    <property type="protein sequence ID" value="RAN35318.1"/>
    <property type="molecule type" value="Genomic_DNA"/>
</dbReference>
<dbReference type="eggNOG" id="COG1835">
    <property type="taxonomic scope" value="Bacteria"/>
</dbReference>
<reference evidence="2 3" key="1">
    <citation type="submission" date="2013-04" db="EMBL/GenBank/DDBJ databases">
        <title>Hyphomonas sp. T24B3 Genome Sequencing.</title>
        <authorList>
            <person name="Lai Q."/>
            <person name="Shao Z."/>
        </authorList>
    </citation>
    <scope>NUCLEOTIDE SEQUENCE [LARGE SCALE GENOMIC DNA]</scope>
    <source>
        <strain evidence="2 3">T24B3</strain>
    </source>
</reference>
<evidence type="ECO:0000259" key="1">
    <source>
        <dbReference type="Pfam" id="PF01757"/>
    </source>
</evidence>
<dbReference type="GO" id="GO:0016747">
    <property type="term" value="F:acyltransferase activity, transferring groups other than amino-acyl groups"/>
    <property type="evidence" value="ECO:0007669"/>
    <property type="project" value="InterPro"/>
</dbReference>